<accession>A0A0A8YBW3</accession>
<dbReference type="EMBL" id="GBRH01274436">
    <property type="protein sequence ID" value="JAD23459.1"/>
    <property type="molecule type" value="Transcribed_RNA"/>
</dbReference>
<dbReference type="AlphaFoldDB" id="A0A0A8YBW3"/>
<sequence>MFSTKQSTDYKEKKAYSTLIKGVYAWIMLACHRHSCAQACRAHHQFRDNMCIFSSLAASHFSLQPTLRLRLHQPRHLKRMQLWDPPGSIEEASASSV</sequence>
<protein>
    <submittedName>
        <fullName evidence="1">Uncharacterized protein</fullName>
    </submittedName>
</protein>
<evidence type="ECO:0000313" key="1">
    <source>
        <dbReference type="EMBL" id="JAD23459.1"/>
    </source>
</evidence>
<reference evidence="1" key="2">
    <citation type="journal article" date="2015" name="Data Brief">
        <title>Shoot transcriptome of the giant reed, Arundo donax.</title>
        <authorList>
            <person name="Barrero R.A."/>
            <person name="Guerrero F.D."/>
            <person name="Moolhuijzen P."/>
            <person name="Goolsby J.A."/>
            <person name="Tidwell J."/>
            <person name="Bellgard S.E."/>
            <person name="Bellgard M.I."/>
        </authorList>
    </citation>
    <scope>NUCLEOTIDE SEQUENCE</scope>
    <source>
        <tissue evidence="1">Shoot tissue taken approximately 20 cm above the soil surface</tissue>
    </source>
</reference>
<reference evidence="1" key="1">
    <citation type="submission" date="2014-09" db="EMBL/GenBank/DDBJ databases">
        <authorList>
            <person name="Magalhaes I.L.F."/>
            <person name="Oliveira U."/>
            <person name="Santos F.R."/>
            <person name="Vidigal T.H.D.A."/>
            <person name="Brescovit A.D."/>
            <person name="Santos A.J."/>
        </authorList>
    </citation>
    <scope>NUCLEOTIDE SEQUENCE</scope>
    <source>
        <tissue evidence="1">Shoot tissue taken approximately 20 cm above the soil surface</tissue>
    </source>
</reference>
<proteinExistence type="predicted"/>
<name>A0A0A8YBW3_ARUDO</name>
<organism evidence="1">
    <name type="scientific">Arundo donax</name>
    <name type="common">Giant reed</name>
    <name type="synonym">Donax arundinaceus</name>
    <dbReference type="NCBI Taxonomy" id="35708"/>
    <lineage>
        <taxon>Eukaryota</taxon>
        <taxon>Viridiplantae</taxon>
        <taxon>Streptophyta</taxon>
        <taxon>Embryophyta</taxon>
        <taxon>Tracheophyta</taxon>
        <taxon>Spermatophyta</taxon>
        <taxon>Magnoliopsida</taxon>
        <taxon>Liliopsida</taxon>
        <taxon>Poales</taxon>
        <taxon>Poaceae</taxon>
        <taxon>PACMAD clade</taxon>
        <taxon>Arundinoideae</taxon>
        <taxon>Arundineae</taxon>
        <taxon>Arundo</taxon>
    </lineage>
</organism>